<reference evidence="2" key="1">
    <citation type="submission" date="2020-12" db="EMBL/GenBank/DDBJ databases">
        <title>WGS assembly of Carya illinoinensis cv. Pawnee.</title>
        <authorList>
            <person name="Platts A."/>
            <person name="Shu S."/>
            <person name="Wright S."/>
            <person name="Barry K."/>
            <person name="Edger P."/>
            <person name="Pires J.C."/>
            <person name="Schmutz J."/>
        </authorList>
    </citation>
    <scope>NUCLEOTIDE SEQUENCE</scope>
    <source>
        <tissue evidence="2">Leaf</tissue>
    </source>
</reference>
<evidence type="ECO:0000313" key="2">
    <source>
        <dbReference type="EMBL" id="KAG6630323.1"/>
    </source>
</evidence>
<proteinExistence type="predicted"/>
<name>A0A8T1NN31_CARIL</name>
<dbReference type="AlphaFoldDB" id="A0A8T1NN31"/>
<evidence type="ECO:0000313" key="3">
    <source>
        <dbReference type="Proteomes" id="UP000811609"/>
    </source>
</evidence>
<organism evidence="2 3">
    <name type="scientific">Carya illinoinensis</name>
    <name type="common">Pecan</name>
    <dbReference type="NCBI Taxonomy" id="32201"/>
    <lineage>
        <taxon>Eukaryota</taxon>
        <taxon>Viridiplantae</taxon>
        <taxon>Streptophyta</taxon>
        <taxon>Embryophyta</taxon>
        <taxon>Tracheophyta</taxon>
        <taxon>Spermatophyta</taxon>
        <taxon>Magnoliopsida</taxon>
        <taxon>eudicotyledons</taxon>
        <taxon>Gunneridae</taxon>
        <taxon>Pentapetalae</taxon>
        <taxon>rosids</taxon>
        <taxon>fabids</taxon>
        <taxon>Fagales</taxon>
        <taxon>Juglandaceae</taxon>
        <taxon>Carya</taxon>
    </lineage>
</organism>
<dbReference type="EMBL" id="CM031821">
    <property type="protein sequence ID" value="KAG6630323.1"/>
    <property type="molecule type" value="Genomic_DNA"/>
</dbReference>
<feature type="region of interest" description="Disordered" evidence="1">
    <location>
        <begin position="1"/>
        <end position="24"/>
    </location>
</feature>
<keyword evidence="3" id="KW-1185">Reference proteome</keyword>
<gene>
    <name evidence="2" type="ORF">CIPAW_13G009700</name>
</gene>
<evidence type="ECO:0000256" key="1">
    <source>
        <dbReference type="SAM" id="MobiDB-lite"/>
    </source>
</evidence>
<sequence length="69" mass="7985">MALEKASDKHSQQKREQCSDPKEGIGMEQVQSVNADFLEQHQTKKTYWEKCLDYLCCCCLSRSDGIKKK</sequence>
<comment type="caution">
    <text evidence="2">The sequence shown here is derived from an EMBL/GenBank/DDBJ whole genome shotgun (WGS) entry which is preliminary data.</text>
</comment>
<protein>
    <submittedName>
        <fullName evidence="2">Uncharacterized protein</fullName>
    </submittedName>
</protein>
<accession>A0A8T1NN31</accession>
<dbReference type="Proteomes" id="UP000811609">
    <property type="component" value="Chromosome 13"/>
</dbReference>